<feature type="domain" description="ABC transporter" evidence="7">
    <location>
        <begin position="25"/>
        <end position="244"/>
    </location>
</feature>
<dbReference type="InterPro" id="IPR017871">
    <property type="entry name" value="ABC_transporter-like_CS"/>
</dbReference>
<dbReference type="InterPro" id="IPR050166">
    <property type="entry name" value="ABC_transporter_ATP-bind"/>
</dbReference>
<organism evidence="8 9">
    <name type="scientific">Gordonia westfalica</name>
    <dbReference type="NCBI Taxonomy" id="158898"/>
    <lineage>
        <taxon>Bacteria</taxon>
        <taxon>Bacillati</taxon>
        <taxon>Actinomycetota</taxon>
        <taxon>Actinomycetes</taxon>
        <taxon>Mycobacteriales</taxon>
        <taxon>Gordoniaceae</taxon>
        <taxon>Gordonia</taxon>
    </lineage>
</organism>
<evidence type="ECO:0000256" key="5">
    <source>
        <dbReference type="ARBA" id="ARBA00022967"/>
    </source>
</evidence>
<evidence type="ECO:0000256" key="3">
    <source>
        <dbReference type="ARBA" id="ARBA00022741"/>
    </source>
</evidence>
<keyword evidence="6" id="KW-0472">Membrane</keyword>
<dbReference type="GO" id="GO:0005524">
    <property type="term" value="F:ATP binding"/>
    <property type="evidence" value="ECO:0007669"/>
    <property type="project" value="UniProtKB-KW"/>
</dbReference>
<evidence type="ECO:0000313" key="9">
    <source>
        <dbReference type="Proteomes" id="UP000183180"/>
    </source>
</evidence>
<dbReference type="Proteomes" id="UP000183180">
    <property type="component" value="Unassembled WGS sequence"/>
</dbReference>
<dbReference type="InterPro" id="IPR003593">
    <property type="entry name" value="AAA+_ATPase"/>
</dbReference>
<protein>
    <submittedName>
        <fullName evidence="8">Sulfonate transport system ATP-binding protein</fullName>
    </submittedName>
</protein>
<evidence type="ECO:0000256" key="2">
    <source>
        <dbReference type="ARBA" id="ARBA00022475"/>
    </source>
</evidence>
<dbReference type="GO" id="GO:0016887">
    <property type="term" value="F:ATP hydrolysis activity"/>
    <property type="evidence" value="ECO:0007669"/>
    <property type="project" value="InterPro"/>
</dbReference>
<keyword evidence="5" id="KW-1278">Translocase</keyword>
<dbReference type="CDD" id="cd03293">
    <property type="entry name" value="ABC_NrtD_SsuB_transporters"/>
    <property type="match status" value="1"/>
</dbReference>
<reference evidence="8 9" key="1">
    <citation type="submission" date="2016-10" db="EMBL/GenBank/DDBJ databases">
        <authorList>
            <person name="de Groot N.N."/>
        </authorList>
    </citation>
    <scope>NUCLEOTIDE SEQUENCE [LARGE SCALE GENOMIC DNA]</scope>
    <source>
        <strain evidence="8 9">DSM 44215</strain>
    </source>
</reference>
<name>A0A1H2IU05_9ACTN</name>
<evidence type="ECO:0000256" key="6">
    <source>
        <dbReference type="ARBA" id="ARBA00023136"/>
    </source>
</evidence>
<dbReference type="AlphaFoldDB" id="A0A1H2IU05"/>
<dbReference type="PROSITE" id="PS00211">
    <property type="entry name" value="ABC_TRANSPORTER_1"/>
    <property type="match status" value="1"/>
</dbReference>
<keyword evidence="2" id="KW-1003">Cell membrane</keyword>
<evidence type="ECO:0000313" key="8">
    <source>
        <dbReference type="EMBL" id="SDU47583.1"/>
    </source>
</evidence>
<dbReference type="RefSeq" id="WP_074849865.1">
    <property type="nucleotide sequence ID" value="NZ_FNLM01000034.1"/>
</dbReference>
<dbReference type="SMART" id="SM00382">
    <property type="entry name" value="AAA"/>
    <property type="match status" value="1"/>
</dbReference>
<sequence>MTAIATRDLEVTASSAPGETATYAAEVDNASLSYGDNPVLRDVTLRVGAHEIVALIGRSGSGKSTLLRLLAGLSQTETGTVRTAGYPAVSFQEPRLFPWRTVLQNVGFGLVREKVGKSEAKERARTTLDEVGLTDKTGAWPAQLSGGQAQRVSLARALVARPQLLLLDEPFGALDALTRRTMHELLISLWRDNRFGALLVTHDVDEALRLADRVVVLADGRIVEDIAVPNPRGAAGRGDGSDDIVDPEIPRLRAELLTALGVAEPAH</sequence>
<dbReference type="Gene3D" id="3.40.50.300">
    <property type="entry name" value="P-loop containing nucleotide triphosphate hydrolases"/>
    <property type="match status" value="1"/>
</dbReference>
<dbReference type="PROSITE" id="PS50893">
    <property type="entry name" value="ABC_TRANSPORTER_2"/>
    <property type="match status" value="1"/>
</dbReference>
<dbReference type="EMBL" id="FNLM01000034">
    <property type="protein sequence ID" value="SDU47583.1"/>
    <property type="molecule type" value="Genomic_DNA"/>
</dbReference>
<evidence type="ECO:0000256" key="4">
    <source>
        <dbReference type="ARBA" id="ARBA00022840"/>
    </source>
</evidence>
<dbReference type="InterPro" id="IPR003439">
    <property type="entry name" value="ABC_transporter-like_ATP-bd"/>
</dbReference>
<evidence type="ECO:0000256" key="1">
    <source>
        <dbReference type="ARBA" id="ARBA00022448"/>
    </source>
</evidence>
<accession>A0A1H2IU05</accession>
<keyword evidence="3" id="KW-0547">Nucleotide-binding</keyword>
<dbReference type="InterPro" id="IPR027417">
    <property type="entry name" value="P-loop_NTPase"/>
</dbReference>
<dbReference type="PANTHER" id="PTHR42788:SF17">
    <property type="entry name" value="ALIPHATIC SULFONATES IMPORT ATP-BINDING PROTEIN SSUB"/>
    <property type="match status" value="1"/>
</dbReference>
<dbReference type="SUPFAM" id="SSF52540">
    <property type="entry name" value="P-loop containing nucleoside triphosphate hydrolases"/>
    <property type="match status" value="1"/>
</dbReference>
<keyword evidence="1" id="KW-0813">Transport</keyword>
<gene>
    <name evidence="8" type="ORF">SAMN04488548_1341442</name>
</gene>
<proteinExistence type="predicted"/>
<keyword evidence="4 8" id="KW-0067">ATP-binding</keyword>
<dbReference type="PANTHER" id="PTHR42788">
    <property type="entry name" value="TAURINE IMPORT ATP-BINDING PROTEIN-RELATED"/>
    <property type="match status" value="1"/>
</dbReference>
<dbReference type="STRING" id="158898.SAMN04488548_1341442"/>
<evidence type="ECO:0000259" key="7">
    <source>
        <dbReference type="PROSITE" id="PS50893"/>
    </source>
</evidence>
<dbReference type="OrthoDB" id="8773773at2"/>
<dbReference type="Pfam" id="PF00005">
    <property type="entry name" value="ABC_tran"/>
    <property type="match status" value="1"/>
</dbReference>